<accession>A0A5S9QSL5</accession>
<dbReference type="PANTHER" id="PTHR12289">
    <property type="entry name" value="METAXIN RELATED"/>
    <property type="match status" value="1"/>
</dbReference>
<evidence type="ECO:0000313" key="2">
    <source>
        <dbReference type="EMBL" id="CAA0121252.1"/>
    </source>
</evidence>
<dbReference type="GO" id="GO:0005737">
    <property type="term" value="C:cytoplasm"/>
    <property type="evidence" value="ECO:0007669"/>
    <property type="project" value="TreeGrafter"/>
</dbReference>
<proteinExistence type="predicted"/>
<evidence type="ECO:0000313" key="3">
    <source>
        <dbReference type="Proteomes" id="UP000441399"/>
    </source>
</evidence>
<dbReference type="CDD" id="cd03193">
    <property type="entry name" value="GST_C_Metaxin"/>
    <property type="match status" value="1"/>
</dbReference>
<feature type="domain" description="GST N-terminal" evidence="1">
    <location>
        <begin position="7"/>
        <end position="80"/>
    </location>
</feature>
<dbReference type="Pfam" id="PF17172">
    <property type="entry name" value="GST_N_4"/>
    <property type="match status" value="1"/>
</dbReference>
<dbReference type="SFLD" id="SFLDG01180">
    <property type="entry name" value="SUF1"/>
    <property type="match status" value="1"/>
</dbReference>
<name>A0A5S9QSL5_9GAMM</name>
<dbReference type="SFLD" id="SFLDS00019">
    <property type="entry name" value="Glutathione_Transferase_(cytos"/>
    <property type="match status" value="1"/>
</dbReference>
<dbReference type="SFLD" id="SFLDG01200">
    <property type="entry name" value="SUF1.1"/>
    <property type="match status" value="1"/>
</dbReference>
<gene>
    <name evidence="2" type="ORF">OPDIPICF_02392</name>
</gene>
<dbReference type="InterPro" id="IPR036249">
    <property type="entry name" value="Thioredoxin-like_sf"/>
</dbReference>
<dbReference type="InterPro" id="IPR040079">
    <property type="entry name" value="Glutathione_S-Trfase"/>
</dbReference>
<dbReference type="SUPFAM" id="SSF47616">
    <property type="entry name" value="GST C-terminal domain-like"/>
    <property type="match status" value="1"/>
</dbReference>
<evidence type="ECO:0000259" key="1">
    <source>
        <dbReference type="PROSITE" id="PS50404"/>
    </source>
</evidence>
<dbReference type="EMBL" id="CACSIO010000045">
    <property type="protein sequence ID" value="CAA0121252.1"/>
    <property type="molecule type" value="Genomic_DNA"/>
</dbReference>
<dbReference type="PROSITE" id="PS50404">
    <property type="entry name" value="GST_NTER"/>
    <property type="match status" value="1"/>
</dbReference>
<dbReference type="Gene3D" id="3.40.30.10">
    <property type="entry name" value="Glutaredoxin"/>
    <property type="match status" value="1"/>
</dbReference>
<sequence>MITLYQPPQTFDLINISPFCTKLETFLRMANIPYQCEPVSMKTFMRAPNGKVPWVEVDGKAIPDSDLIINYLTDKYVVTLSKGYSEENSALLTATQRLLEEHLYWGIGYFRWVETTNWPITVLSIFAPNMLGKKPIGMLMKWSSVKQLKAHGLGRHNAETILTKCKQDLDTLSAFLGDSTYYLGDEPGLADCLVFGFLDGIMHDPTNNQLTKAAQKYDNLREYCERMGSQYFPEVYSR</sequence>
<dbReference type="InterPro" id="IPR026928">
    <property type="entry name" value="FAX/IsoI-like"/>
</dbReference>
<dbReference type="Gene3D" id="1.20.1050.10">
    <property type="match status" value="1"/>
</dbReference>
<keyword evidence="3" id="KW-1185">Reference proteome</keyword>
<dbReference type="InterPro" id="IPR012336">
    <property type="entry name" value="Thioredoxin-like_fold"/>
</dbReference>
<dbReference type="Pfam" id="PF17171">
    <property type="entry name" value="GST_C_6"/>
    <property type="match status" value="1"/>
</dbReference>
<reference evidence="2 3" key="1">
    <citation type="submission" date="2019-11" db="EMBL/GenBank/DDBJ databases">
        <authorList>
            <person name="Holert J."/>
        </authorList>
    </citation>
    <scope>NUCLEOTIDE SEQUENCE [LARGE SCALE GENOMIC DNA]</scope>
    <source>
        <strain evidence="2">SB11_3</strain>
    </source>
</reference>
<protein>
    <recommendedName>
        <fullName evidence="1">GST N-terminal domain-containing protein</fullName>
    </recommendedName>
</protein>
<dbReference type="InterPro" id="IPR033468">
    <property type="entry name" value="Metaxin_GST"/>
</dbReference>
<dbReference type="AlphaFoldDB" id="A0A5S9QSL5"/>
<dbReference type="CDD" id="cd03080">
    <property type="entry name" value="GST_N_Metaxin_like"/>
    <property type="match status" value="1"/>
</dbReference>
<dbReference type="InterPro" id="IPR050931">
    <property type="entry name" value="Mito_Protein_Transport_Metaxin"/>
</dbReference>
<dbReference type="SUPFAM" id="SSF52833">
    <property type="entry name" value="Thioredoxin-like"/>
    <property type="match status" value="1"/>
</dbReference>
<dbReference type="Proteomes" id="UP000441399">
    <property type="component" value="Unassembled WGS sequence"/>
</dbReference>
<dbReference type="InterPro" id="IPR004045">
    <property type="entry name" value="Glutathione_S-Trfase_N"/>
</dbReference>
<dbReference type="PANTHER" id="PTHR12289:SF41">
    <property type="entry name" value="FAILED AXON CONNECTIONS-RELATED"/>
    <property type="match status" value="1"/>
</dbReference>
<organism evidence="2 3">
    <name type="scientific">BD1-7 clade bacterium</name>
    <dbReference type="NCBI Taxonomy" id="2029982"/>
    <lineage>
        <taxon>Bacteria</taxon>
        <taxon>Pseudomonadati</taxon>
        <taxon>Pseudomonadota</taxon>
        <taxon>Gammaproteobacteria</taxon>
        <taxon>Cellvibrionales</taxon>
        <taxon>Spongiibacteraceae</taxon>
        <taxon>BD1-7 clade</taxon>
    </lineage>
</organism>
<dbReference type="InterPro" id="IPR036282">
    <property type="entry name" value="Glutathione-S-Trfase_C_sf"/>
</dbReference>